<keyword evidence="1" id="KW-0812">Transmembrane</keyword>
<dbReference type="RefSeq" id="WP_279381059.1">
    <property type="nucleotide sequence ID" value="NZ_JAFBEE010000020.1"/>
</dbReference>
<evidence type="ECO:0000313" key="2">
    <source>
        <dbReference type="EMBL" id="MBM7615911.1"/>
    </source>
</evidence>
<feature type="transmembrane region" description="Helical" evidence="1">
    <location>
        <begin position="6"/>
        <end position="29"/>
    </location>
</feature>
<organism evidence="2 3">
    <name type="scientific">Alkaliphilus hydrothermalis</name>
    <dbReference type="NCBI Taxonomy" id="1482730"/>
    <lineage>
        <taxon>Bacteria</taxon>
        <taxon>Bacillati</taxon>
        <taxon>Bacillota</taxon>
        <taxon>Clostridia</taxon>
        <taxon>Peptostreptococcales</taxon>
        <taxon>Natronincolaceae</taxon>
        <taxon>Alkaliphilus</taxon>
    </lineage>
</organism>
<name>A0ABS2NSL7_9FIRM</name>
<evidence type="ECO:0000256" key="1">
    <source>
        <dbReference type="SAM" id="Phobius"/>
    </source>
</evidence>
<dbReference type="EMBL" id="JAFBEE010000020">
    <property type="protein sequence ID" value="MBM7615911.1"/>
    <property type="molecule type" value="Genomic_DNA"/>
</dbReference>
<protein>
    <submittedName>
        <fullName evidence="2">Uncharacterized protein</fullName>
    </submittedName>
</protein>
<keyword evidence="1" id="KW-1133">Transmembrane helix</keyword>
<gene>
    <name evidence="2" type="ORF">JOC73_002485</name>
</gene>
<reference evidence="2 3" key="1">
    <citation type="submission" date="2021-01" db="EMBL/GenBank/DDBJ databases">
        <title>Genomic Encyclopedia of Type Strains, Phase IV (KMG-IV): sequencing the most valuable type-strain genomes for metagenomic binning, comparative biology and taxonomic classification.</title>
        <authorList>
            <person name="Goeker M."/>
        </authorList>
    </citation>
    <scope>NUCLEOTIDE SEQUENCE [LARGE SCALE GENOMIC DNA]</scope>
    <source>
        <strain evidence="2 3">DSM 25890</strain>
    </source>
</reference>
<accession>A0ABS2NSL7</accession>
<evidence type="ECO:0000313" key="3">
    <source>
        <dbReference type="Proteomes" id="UP001314796"/>
    </source>
</evidence>
<dbReference type="Proteomes" id="UP001314796">
    <property type="component" value="Unassembled WGS sequence"/>
</dbReference>
<proteinExistence type="predicted"/>
<sequence length="43" mass="5057">MKEYIVPITILFVILVSIQYSINKVIVLLKEIKEILLKKNLKD</sequence>
<keyword evidence="3" id="KW-1185">Reference proteome</keyword>
<keyword evidence="1" id="KW-0472">Membrane</keyword>
<comment type="caution">
    <text evidence="2">The sequence shown here is derived from an EMBL/GenBank/DDBJ whole genome shotgun (WGS) entry which is preliminary data.</text>
</comment>